<evidence type="ECO:0000256" key="4">
    <source>
        <dbReference type="ARBA" id="ARBA00022741"/>
    </source>
</evidence>
<evidence type="ECO:0000256" key="2">
    <source>
        <dbReference type="ARBA" id="ARBA00011738"/>
    </source>
</evidence>
<evidence type="ECO:0000313" key="13">
    <source>
        <dbReference type="EMBL" id="MBU2691788.1"/>
    </source>
</evidence>
<gene>
    <name evidence="13" type="primary">rdgB</name>
    <name evidence="13" type="ORF">KJ970_12775</name>
</gene>
<evidence type="ECO:0000256" key="8">
    <source>
        <dbReference type="ARBA" id="ARBA00051875"/>
    </source>
</evidence>
<dbReference type="GO" id="GO:0009117">
    <property type="term" value="P:nucleotide metabolic process"/>
    <property type="evidence" value="ECO:0007669"/>
    <property type="project" value="UniProtKB-KW"/>
</dbReference>
<dbReference type="GO" id="GO:0009146">
    <property type="term" value="P:purine nucleoside triphosphate catabolic process"/>
    <property type="evidence" value="ECO:0007669"/>
    <property type="project" value="UniProtKB-UniRule"/>
</dbReference>
<dbReference type="EMBL" id="JAHJDP010000077">
    <property type="protein sequence ID" value="MBU2691788.1"/>
    <property type="molecule type" value="Genomic_DNA"/>
</dbReference>
<dbReference type="InterPro" id="IPR020922">
    <property type="entry name" value="dITP/XTP_pyrophosphatase"/>
</dbReference>
<feature type="binding site" evidence="10">
    <location>
        <position position="69"/>
    </location>
    <ligand>
        <name>Mg(2+)</name>
        <dbReference type="ChEBI" id="CHEBI:18420"/>
    </ligand>
</feature>
<feature type="binding site" evidence="10">
    <location>
        <position position="70"/>
    </location>
    <ligand>
        <name>substrate</name>
    </ligand>
</feature>
<evidence type="ECO:0000256" key="7">
    <source>
        <dbReference type="ARBA" id="ARBA00023080"/>
    </source>
</evidence>
<feature type="binding site" evidence="10">
    <location>
        <begin position="152"/>
        <end position="155"/>
    </location>
    <ligand>
        <name>substrate</name>
    </ligand>
</feature>
<dbReference type="Gene3D" id="3.90.950.10">
    <property type="match status" value="1"/>
</dbReference>
<sequence>MKLYVASHNSDKVREIKDILQGLDIEIFSAADVEGSFAPEETGKSLEENALLKARALFKLVGEPVLADDTGLEVDALNGRPGIRSSRYAGENASYDENVKRLLEELEDIEEIHRSARFRTVAVLIMGAGIEITTEGRCDGTILRERRGEGGFGYDPVFLIPEIGKTFSEMELAEKSALSHRGRAFAGIRDLLTKFLSGEMETS</sequence>
<comment type="subunit">
    <text evidence="2 10">Homodimer.</text>
</comment>
<dbReference type="GO" id="GO:0017111">
    <property type="term" value="F:ribonucleoside triphosphate phosphatase activity"/>
    <property type="evidence" value="ECO:0007669"/>
    <property type="project" value="InterPro"/>
</dbReference>
<comment type="catalytic activity">
    <reaction evidence="8 10">
        <text>dITP + H2O = dIMP + diphosphate + H(+)</text>
        <dbReference type="Rhea" id="RHEA:28342"/>
        <dbReference type="ChEBI" id="CHEBI:15377"/>
        <dbReference type="ChEBI" id="CHEBI:15378"/>
        <dbReference type="ChEBI" id="CHEBI:33019"/>
        <dbReference type="ChEBI" id="CHEBI:61194"/>
        <dbReference type="ChEBI" id="CHEBI:61382"/>
        <dbReference type="EC" id="3.6.1.66"/>
    </reaction>
</comment>
<feature type="binding site" evidence="10">
    <location>
        <begin position="7"/>
        <end position="12"/>
    </location>
    <ligand>
        <name>substrate</name>
    </ligand>
</feature>
<name>A0A948RVI2_UNCEI</name>
<evidence type="ECO:0000256" key="11">
    <source>
        <dbReference type="RuleBase" id="RU003781"/>
    </source>
</evidence>
<evidence type="ECO:0000256" key="1">
    <source>
        <dbReference type="ARBA" id="ARBA00008023"/>
    </source>
</evidence>
<dbReference type="InterPro" id="IPR002637">
    <property type="entry name" value="RdgB/HAM1"/>
</dbReference>
<dbReference type="CDD" id="cd00515">
    <property type="entry name" value="HAM1"/>
    <property type="match status" value="1"/>
</dbReference>
<dbReference type="SUPFAM" id="SSF52972">
    <property type="entry name" value="ITPase-like"/>
    <property type="match status" value="1"/>
</dbReference>
<feature type="active site" description="Proton acceptor" evidence="10">
    <location>
        <position position="69"/>
    </location>
</feature>
<dbReference type="AlphaFoldDB" id="A0A948RVI2"/>
<evidence type="ECO:0000256" key="5">
    <source>
        <dbReference type="ARBA" id="ARBA00022801"/>
    </source>
</evidence>
<proteinExistence type="inferred from homology"/>
<keyword evidence="4 10" id="KW-0547">Nucleotide-binding</keyword>
<feature type="binding site" evidence="10">
    <location>
        <begin position="180"/>
        <end position="181"/>
    </location>
    <ligand>
        <name>substrate</name>
    </ligand>
</feature>
<evidence type="ECO:0000313" key="14">
    <source>
        <dbReference type="Proteomes" id="UP000777784"/>
    </source>
</evidence>
<dbReference type="GO" id="GO:0000166">
    <property type="term" value="F:nucleotide binding"/>
    <property type="evidence" value="ECO:0007669"/>
    <property type="project" value="UniProtKB-KW"/>
</dbReference>
<evidence type="ECO:0000256" key="9">
    <source>
        <dbReference type="ARBA" id="ARBA00052017"/>
    </source>
</evidence>
<dbReference type="PANTHER" id="PTHR11067">
    <property type="entry name" value="INOSINE TRIPHOSPHATE PYROPHOSPHATASE/HAM1 PROTEIN"/>
    <property type="match status" value="1"/>
</dbReference>
<dbReference type="GO" id="GO:0036220">
    <property type="term" value="F:ITP diphosphatase activity"/>
    <property type="evidence" value="ECO:0007669"/>
    <property type="project" value="UniProtKB-UniRule"/>
</dbReference>
<dbReference type="GO" id="GO:0046872">
    <property type="term" value="F:metal ion binding"/>
    <property type="evidence" value="ECO:0007669"/>
    <property type="project" value="UniProtKB-KW"/>
</dbReference>
<dbReference type="NCBIfam" id="TIGR00042">
    <property type="entry name" value="RdgB/HAM1 family non-canonical purine NTP pyrophosphatase"/>
    <property type="match status" value="1"/>
</dbReference>
<keyword evidence="6 10" id="KW-0460">Magnesium</keyword>
<accession>A0A948RVI2</accession>
<keyword evidence="7 10" id="KW-0546">Nucleotide metabolism</keyword>
<feature type="binding site" evidence="10">
    <location>
        <position position="40"/>
    </location>
    <ligand>
        <name>Mg(2+)</name>
        <dbReference type="ChEBI" id="CHEBI:18420"/>
    </ligand>
</feature>
<feature type="coiled-coil region" evidence="12">
    <location>
        <begin position="92"/>
        <end position="119"/>
    </location>
</feature>
<comment type="function">
    <text evidence="10">Pyrophosphatase that catalyzes the hydrolysis of nucleoside triphosphates to their monophosphate derivatives, with a high preference for the non-canonical purine nucleotides XTP (xanthosine triphosphate), dITP (deoxyinosine triphosphate) and ITP. Seems to function as a house-cleaning enzyme that removes non-canonical purine nucleotides from the nucleotide pool, thus preventing their incorporation into DNA/RNA and avoiding chromosomal lesions.</text>
</comment>
<evidence type="ECO:0000256" key="10">
    <source>
        <dbReference type="HAMAP-Rule" id="MF_01405"/>
    </source>
</evidence>
<dbReference type="Pfam" id="PF01725">
    <property type="entry name" value="Ham1p_like"/>
    <property type="match status" value="1"/>
</dbReference>
<evidence type="ECO:0000256" key="12">
    <source>
        <dbReference type="SAM" id="Coils"/>
    </source>
</evidence>
<comment type="catalytic activity">
    <reaction evidence="10">
        <text>ITP + H2O = IMP + diphosphate + H(+)</text>
        <dbReference type="Rhea" id="RHEA:29399"/>
        <dbReference type="ChEBI" id="CHEBI:15377"/>
        <dbReference type="ChEBI" id="CHEBI:15378"/>
        <dbReference type="ChEBI" id="CHEBI:33019"/>
        <dbReference type="ChEBI" id="CHEBI:58053"/>
        <dbReference type="ChEBI" id="CHEBI:61402"/>
        <dbReference type="EC" id="3.6.1.66"/>
    </reaction>
</comment>
<dbReference type="PANTHER" id="PTHR11067:SF9">
    <property type="entry name" value="INOSINE TRIPHOSPHATE PYROPHOSPHATASE"/>
    <property type="match status" value="1"/>
</dbReference>
<keyword evidence="12" id="KW-0175">Coiled coil</keyword>
<evidence type="ECO:0000256" key="3">
    <source>
        <dbReference type="ARBA" id="ARBA00022723"/>
    </source>
</evidence>
<dbReference type="GO" id="GO:0035870">
    <property type="term" value="F:dITP diphosphatase activity"/>
    <property type="evidence" value="ECO:0007669"/>
    <property type="project" value="UniProtKB-UniRule"/>
</dbReference>
<dbReference type="FunFam" id="3.90.950.10:FF:000001">
    <property type="entry name" value="dITP/XTP pyrophosphatase"/>
    <property type="match status" value="1"/>
</dbReference>
<dbReference type="GO" id="GO:0005829">
    <property type="term" value="C:cytosol"/>
    <property type="evidence" value="ECO:0007669"/>
    <property type="project" value="TreeGrafter"/>
</dbReference>
<evidence type="ECO:0000256" key="6">
    <source>
        <dbReference type="ARBA" id="ARBA00022842"/>
    </source>
</evidence>
<comment type="similarity">
    <text evidence="1 10 11">Belongs to the HAM1 NTPase family.</text>
</comment>
<comment type="catalytic activity">
    <reaction evidence="9 10">
        <text>XTP + H2O = XMP + diphosphate + H(+)</text>
        <dbReference type="Rhea" id="RHEA:28610"/>
        <dbReference type="ChEBI" id="CHEBI:15377"/>
        <dbReference type="ChEBI" id="CHEBI:15378"/>
        <dbReference type="ChEBI" id="CHEBI:33019"/>
        <dbReference type="ChEBI" id="CHEBI:57464"/>
        <dbReference type="ChEBI" id="CHEBI:61314"/>
        <dbReference type="EC" id="3.6.1.66"/>
    </reaction>
</comment>
<dbReference type="InterPro" id="IPR029001">
    <property type="entry name" value="ITPase-like_fam"/>
</dbReference>
<dbReference type="HAMAP" id="MF_01405">
    <property type="entry name" value="Non_canon_purine_NTPase"/>
    <property type="match status" value="1"/>
</dbReference>
<dbReference type="GO" id="GO:0036222">
    <property type="term" value="F:XTP diphosphatase activity"/>
    <property type="evidence" value="ECO:0007669"/>
    <property type="project" value="UniProtKB-UniRule"/>
</dbReference>
<keyword evidence="5 10" id="KW-0378">Hydrolase</keyword>
<dbReference type="EC" id="3.6.1.66" evidence="10"/>
<keyword evidence="3 10" id="KW-0479">Metal-binding</keyword>
<feature type="binding site" evidence="10">
    <location>
        <position position="175"/>
    </location>
    <ligand>
        <name>substrate</name>
    </ligand>
</feature>
<reference evidence="13" key="1">
    <citation type="submission" date="2021-05" db="EMBL/GenBank/DDBJ databases">
        <title>Energy efficiency and biological interactions define the core microbiome of deep oligotrophic groundwater.</title>
        <authorList>
            <person name="Mehrshad M."/>
            <person name="Lopez-Fernandez M."/>
            <person name="Bell E."/>
            <person name="Bernier-Latmani R."/>
            <person name="Bertilsson S."/>
            <person name="Dopson M."/>
        </authorList>
    </citation>
    <scope>NUCLEOTIDE SEQUENCE</scope>
    <source>
        <strain evidence="13">Modern_marine.mb.64</strain>
    </source>
</reference>
<protein>
    <recommendedName>
        <fullName evidence="10">dITP/XTP pyrophosphatase</fullName>
        <ecNumber evidence="10">3.6.1.66</ecNumber>
    </recommendedName>
    <alternativeName>
        <fullName evidence="10">Non-canonical purine NTP pyrophosphatase</fullName>
    </alternativeName>
    <alternativeName>
        <fullName evidence="10">Non-standard purine NTP pyrophosphatase</fullName>
    </alternativeName>
    <alternativeName>
        <fullName evidence="10">Nucleoside-triphosphate diphosphatase</fullName>
    </alternativeName>
    <alternativeName>
        <fullName evidence="10">Nucleoside-triphosphate pyrophosphatase</fullName>
        <shortName evidence="10">NTPase</shortName>
    </alternativeName>
</protein>
<organism evidence="13 14">
    <name type="scientific">Eiseniibacteriota bacterium</name>
    <dbReference type="NCBI Taxonomy" id="2212470"/>
    <lineage>
        <taxon>Bacteria</taxon>
        <taxon>Candidatus Eiseniibacteriota</taxon>
    </lineage>
</organism>
<dbReference type="Proteomes" id="UP000777784">
    <property type="component" value="Unassembled WGS sequence"/>
</dbReference>
<comment type="cofactor">
    <cofactor evidence="10">
        <name>Mg(2+)</name>
        <dbReference type="ChEBI" id="CHEBI:18420"/>
    </cofactor>
    <text evidence="10">Binds 1 Mg(2+) ion per subunit.</text>
</comment>
<comment type="caution">
    <text evidence="13">The sequence shown here is derived from an EMBL/GenBank/DDBJ whole genome shotgun (WGS) entry which is preliminary data.</text>
</comment>